<dbReference type="PROSITE" id="PS50968">
    <property type="entry name" value="BIOTINYL_LIPOYL"/>
    <property type="match status" value="1"/>
</dbReference>
<evidence type="ECO:0000313" key="4">
    <source>
        <dbReference type="EMBL" id="BAN06431.1"/>
    </source>
</evidence>
<dbReference type="InterPro" id="IPR000089">
    <property type="entry name" value="Biotin_lipoyl"/>
</dbReference>
<dbReference type="Gene3D" id="2.40.50.100">
    <property type="match status" value="1"/>
</dbReference>
<dbReference type="AlphaFoldDB" id="M5AZ67"/>
<dbReference type="GO" id="GO:0005737">
    <property type="term" value="C:cytoplasm"/>
    <property type="evidence" value="ECO:0007669"/>
    <property type="project" value="TreeGrafter"/>
</dbReference>
<dbReference type="InterPro" id="IPR033753">
    <property type="entry name" value="GCV_H/Fam206"/>
</dbReference>
<dbReference type="InterPro" id="IPR003016">
    <property type="entry name" value="2-oxoA_DH_lipoyl-BS"/>
</dbReference>
<dbReference type="KEGG" id="lbk:LVISKB_0796"/>
<dbReference type="EMBL" id="AP012167">
    <property type="protein sequence ID" value="BAN06431.1"/>
    <property type="molecule type" value="Genomic_DNA"/>
</dbReference>
<dbReference type="GO" id="GO:0005960">
    <property type="term" value="C:glycine cleavage complex"/>
    <property type="evidence" value="ECO:0007669"/>
    <property type="project" value="InterPro"/>
</dbReference>
<sequence length="110" mass="11751">MSRSSKGDFYMSGMVKYFWTEAVDDGTRIGLTTEGQDELGSIKFAKLPTVGDTVKQGENLLSVEADKAVSDIPSPVSGRVTAVNPALATDFDALNGQDTAAAWFVDVQED</sequence>
<dbReference type="HOGENOM" id="CLU_097408_3_1_9"/>
<dbReference type="InterPro" id="IPR011053">
    <property type="entry name" value="Single_hybrid_motif"/>
</dbReference>
<dbReference type="Pfam" id="PF01597">
    <property type="entry name" value="GCV_H"/>
    <property type="match status" value="1"/>
</dbReference>
<evidence type="ECO:0000256" key="1">
    <source>
        <dbReference type="ARBA" id="ARBA00009249"/>
    </source>
</evidence>
<dbReference type="Proteomes" id="UP000012042">
    <property type="component" value="Chromosome"/>
</dbReference>
<proteinExistence type="inferred from homology"/>
<keyword evidence="2" id="KW-0450">Lipoyl</keyword>
<dbReference type="CDD" id="cd06848">
    <property type="entry name" value="GCS_H"/>
    <property type="match status" value="1"/>
</dbReference>
<organism evidence="4 5">
    <name type="scientific">Levilactobacillus brevis KB290</name>
    <dbReference type="NCBI Taxonomy" id="1001583"/>
    <lineage>
        <taxon>Bacteria</taxon>
        <taxon>Bacillati</taxon>
        <taxon>Bacillota</taxon>
        <taxon>Bacilli</taxon>
        <taxon>Lactobacillales</taxon>
        <taxon>Lactobacillaceae</taxon>
        <taxon>Levilactobacillus</taxon>
    </lineage>
</organism>
<feature type="domain" description="Lipoyl-binding" evidence="3">
    <location>
        <begin position="26"/>
        <end position="108"/>
    </location>
</feature>
<dbReference type="PATRIC" id="fig|1001583.3.peg.786"/>
<dbReference type="InterPro" id="IPR002930">
    <property type="entry name" value="GCV_H"/>
</dbReference>
<gene>
    <name evidence="4" type="ORF">LVISKB_0796</name>
</gene>
<dbReference type="SUPFAM" id="SSF51230">
    <property type="entry name" value="Single hybrid motif"/>
    <property type="match status" value="1"/>
</dbReference>
<dbReference type="GO" id="GO:0019464">
    <property type="term" value="P:glycine decarboxylation via glycine cleavage system"/>
    <property type="evidence" value="ECO:0007669"/>
    <property type="project" value="InterPro"/>
</dbReference>
<name>M5AZ67_LEVBR</name>
<reference evidence="4 5" key="1">
    <citation type="journal article" date="2013" name="PLoS ONE">
        <title>Genomic Analysis by Deep Sequencing of the Probiotic Lactobacillus brevis KB290 Harboring Nine Plasmids Reveals Genomic Stability.</title>
        <authorList>
            <person name="Fukao M."/>
            <person name="Oshima K."/>
            <person name="Morita H."/>
            <person name="Toh H."/>
            <person name="Suda W."/>
            <person name="Kim S.W."/>
            <person name="Suzuki S."/>
            <person name="Yakabe T."/>
            <person name="Hattori M."/>
            <person name="Yajima N."/>
        </authorList>
    </citation>
    <scope>NUCLEOTIDE SEQUENCE [LARGE SCALE GENOMIC DNA]</scope>
    <source>
        <strain evidence="4 5">KB290</strain>
    </source>
</reference>
<accession>M5AZ67</accession>
<dbReference type="GO" id="GO:0009249">
    <property type="term" value="P:protein lipoylation"/>
    <property type="evidence" value="ECO:0007669"/>
    <property type="project" value="TreeGrafter"/>
</dbReference>
<evidence type="ECO:0000259" key="3">
    <source>
        <dbReference type="PROSITE" id="PS50968"/>
    </source>
</evidence>
<dbReference type="PROSITE" id="PS00189">
    <property type="entry name" value="LIPOYL"/>
    <property type="match status" value="1"/>
</dbReference>
<protein>
    <submittedName>
        <fullName evidence="4">Glycine cleavage system H protein</fullName>
    </submittedName>
</protein>
<comment type="similarity">
    <text evidence="1">Belongs to the GcvH family.</text>
</comment>
<evidence type="ECO:0000256" key="2">
    <source>
        <dbReference type="ARBA" id="ARBA00022823"/>
    </source>
</evidence>
<dbReference type="PANTHER" id="PTHR11715:SF3">
    <property type="entry name" value="GLYCINE CLEAVAGE SYSTEM H PROTEIN-RELATED"/>
    <property type="match status" value="1"/>
</dbReference>
<dbReference type="PANTHER" id="PTHR11715">
    <property type="entry name" value="GLYCINE CLEAVAGE SYSTEM H PROTEIN"/>
    <property type="match status" value="1"/>
</dbReference>
<evidence type="ECO:0000313" key="5">
    <source>
        <dbReference type="Proteomes" id="UP000012042"/>
    </source>
</evidence>